<dbReference type="Gene3D" id="2.70.70.10">
    <property type="entry name" value="Glucose Permease (Domain IIA)"/>
    <property type="match status" value="1"/>
</dbReference>
<dbReference type="CDD" id="cd12797">
    <property type="entry name" value="M23_peptidase"/>
    <property type="match status" value="1"/>
</dbReference>
<dbReference type="InterPro" id="IPR003646">
    <property type="entry name" value="SH3-like_bac-type"/>
</dbReference>
<dbReference type="RefSeq" id="WP_158642636.1">
    <property type="nucleotide sequence ID" value="NZ_BAAAFY010000001.1"/>
</dbReference>
<dbReference type="PANTHER" id="PTHR21666:SF268">
    <property type="entry name" value="PEPTIDASE M23 DOMAIN-CONTAINING PROTEIN"/>
    <property type="match status" value="1"/>
</dbReference>
<comment type="caution">
    <text evidence="3">The sequence shown here is derived from an EMBL/GenBank/DDBJ whole genome shotgun (WGS) entry which is preliminary data.</text>
</comment>
<evidence type="ECO:0000259" key="1">
    <source>
        <dbReference type="Pfam" id="PF01551"/>
    </source>
</evidence>
<reference evidence="3 4" key="1">
    <citation type="journal article" date="2013" name="Stand. Genomic Sci.">
        <title>Genomic Encyclopedia of Type Strains, Phase I: The one thousand microbial genomes (KMG-I) project.</title>
        <authorList>
            <person name="Kyrpides N.C."/>
            <person name="Woyke T."/>
            <person name="Eisen J.A."/>
            <person name="Garrity G."/>
            <person name="Lilburn T.G."/>
            <person name="Beck B.J."/>
            <person name="Whitman W.B."/>
            <person name="Hugenholtz P."/>
            <person name="Klenk H.P."/>
        </authorList>
    </citation>
    <scope>NUCLEOTIDE SEQUENCE [LARGE SCALE GENOMIC DNA]</scope>
    <source>
        <strain evidence="3 4">DSM 13484</strain>
    </source>
</reference>
<dbReference type="AlphaFoldDB" id="A0A562T743"/>
<dbReference type="InterPro" id="IPR016047">
    <property type="entry name" value="M23ase_b-sheet_dom"/>
</dbReference>
<dbReference type="GO" id="GO:0004222">
    <property type="term" value="F:metalloendopeptidase activity"/>
    <property type="evidence" value="ECO:0007669"/>
    <property type="project" value="TreeGrafter"/>
</dbReference>
<dbReference type="Proteomes" id="UP000316778">
    <property type="component" value="Unassembled WGS sequence"/>
</dbReference>
<organism evidence="3 4">
    <name type="scientific">Chitinophaga japonensis</name>
    <name type="common">Flexibacter japonensis</name>
    <dbReference type="NCBI Taxonomy" id="104662"/>
    <lineage>
        <taxon>Bacteria</taxon>
        <taxon>Pseudomonadati</taxon>
        <taxon>Bacteroidota</taxon>
        <taxon>Chitinophagia</taxon>
        <taxon>Chitinophagales</taxon>
        <taxon>Chitinophagaceae</taxon>
        <taxon>Chitinophaga</taxon>
    </lineage>
</organism>
<dbReference type="PANTHER" id="PTHR21666">
    <property type="entry name" value="PEPTIDASE-RELATED"/>
    <property type="match status" value="1"/>
</dbReference>
<feature type="domain" description="M23ase beta-sheet core" evidence="1">
    <location>
        <begin position="204"/>
        <end position="301"/>
    </location>
</feature>
<evidence type="ECO:0000259" key="2">
    <source>
        <dbReference type="Pfam" id="PF08239"/>
    </source>
</evidence>
<dbReference type="SUPFAM" id="SSF51261">
    <property type="entry name" value="Duplicated hybrid motif"/>
    <property type="match status" value="1"/>
</dbReference>
<keyword evidence="3" id="KW-0378">Hydrolase</keyword>
<dbReference type="InterPro" id="IPR011055">
    <property type="entry name" value="Dup_hybrid_motif"/>
</dbReference>
<dbReference type="Gene3D" id="2.30.30.40">
    <property type="entry name" value="SH3 Domains"/>
    <property type="match status" value="1"/>
</dbReference>
<accession>A0A562T743</accession>
<name>A0A562T743_CHIJA</name>
<dbReference type="InterPro" id="IPR050570">
    <property type="entry name" value="Cell_wall_metabolism_enzyme"/>
</dbReference>
<dbReference type="OrthoDB" id="9810477at2"/>
<dbReference type="PROSITE" id="PS51257">
    <property type="entry name" value="PROKAR_LIPOPROTEIN"/>
    <property type="match status" value="1"/>
</dbReference>
<gene>
    <name evidence="3" type="ORF">LX66_2886</name>
</gene>
<dbReference type="Pfam" id="PF08239">
    <property type="entry name" value="SH3_3"/>
    <property type="match status" value="1"/>
</dbReference>
<protein>
    <submittedName>
        <fullName evidence="3">Murein DD-endopeptidase MepM/ murein hydrolase activator NlpD</fullName>
    </submittedName>
</protein>
<evidence type="ECO:0000313" key="4">
    <source>
        <dbReference type="Proteomes" id="UP000316778"/>
    </source>
</evidence>
<dbReference type="Pfam" id="PF01551">
    <property type="entry name" value="Peptidase_M23"/>
    <property type="match status" value="1"/>
</dbReference>
<feature type="domain" description="SH3b" evidence="2">
    <location>
        <begin position="332"/>
        <end position="379"/>
    </location>
</feature>
<proteinExistence type="predicted"/>
<sequence>MIRTYLFKNGALLLTFMVLLLLACSTSKRGLFAKKTAHEEYAGRIADAGLQETALGSLWFSAAEKALSRPLSITLPYSENGYFAAARPDAAGYLFPARRGEKVHIAVNIKPPGSLLLFADLWEPGRDNSSPSLLAAADTSTRVLEYEVERDGQLLLRLQPELLRSGQYTLTITTAPSLAFPVPGKTRHRIGSFWGDARDAGARQHEGIDIFGAFRTPVVAAADGYITNAGQNNLGGKVVFLRPSGKHYTLYYAHLDSQLVSTGQHVRTGDTLGLMGNTGNARTTPTHLHFGIYTGSGAVDPLPFVNTRRAAPDPVRASTDMLDSNVRNTTATTLRNTPAGNSEAVDRLPPNQLMQVLAATGNWYKVALPDKREGFVQSTAISGRPYASRKIANDLPLLDAPDSATAIKTTIPSGSSVRLLGKDGDYHFVSYGEQKGWLQW</sequence>
<evidence type="ECO:0000313" key="3">
    <source>
        <dbReference type="EMBL" id="TWI88800.1"/>
    </source>
</evidence>
<keyword evidence="4" id="KW-1185">Reference proteome</keyword>
<dbReference type="EMBL" id="VLLG01000003">
    <property type="protein sequence ID" value="TWI88800.1"/>
    <property type="molecule type" value="Genomic_DNA"/>
</dbReference>